<gene>
    <name evidence="1" type="ORF">METZ01_LOCUS369067</name>
</gene>
<dbReference type="AlphaFoldDB" id="A0A382T2L6"/>
<protein>
    <submittedName>
        <fullName evidence="1">Uncharacterized protein</fullName>
    </submittedName>
</protein>
<proteinExistence type="predicted"/>
<organism evidence="1">
    <name type="scientific">marine metagenome</name>
    <dbReference type="NCBI Taxonomy" id="408172"/>
    <lineage>
        <taxon>unclassified sequences</taxon>
        <taxon>metagenomes</taxon>
        <taxon>ecological metagenomes</taxon>
    </lineage>
</organism>
<feature type="non-terminal residue" evidence="1">
    <location>
        <position position="1"/>
    </location>
</feature>
<accession>A0A382T2L6</accession>
<dbReference type="EMBL" id="UINC01133342">
    <property type="protein sequence ID" value="SVD16213.1"/>
    <property type="molecule type" value="Genomic_DNA"/>
</dbReference>
<reference evidence="1" key="1">
    <citation type="submission" date="2018-05" db="EMBL/GenBank/DDBJ databases">
        <authorList>
            <person name="Lanie J.A."/>
            <person name="Ng W.-L."/>
            <person name="Kazmierczak K.M."/>
            <person name="Andrzejewski T.M."/>
            <person name="Davidsen T.M."/>
            <person name="Wayne K.J."/>
            <person name="Tettelin H."/>
            <person name="Glass J.I."/>
            <person name="Rusch D."/>
            <person name="Podicherti R."/>
            <person name="Tsui H.-C.T."/>
            <person name="Winkler M.E."/>
        </authorList>
    </citation>
    <scope>NUCLEOTIDE SEQUENCE</scope>
</reference>
<evidence type="ECO:0000313" key="1">
    <source>
        <dbReference type="EMBL" id="SVD16213.1"/>
    </source>
</evidence>
<sequence length="67" mass="8308">DGDKFDLRREDEDFRLHRFRLSDIDLVGLSKADKRRVWDELWKLDEIYNRSRYPDGNRYPDWAFDSQ</sequence>
<name>A0A382T2L6_9ZZZZ</name>